<dbReference type="PATRIC" id="fig|399804.5.peg.2783"/>
<dbReference type="AlphaFoldDB" id="E6XG21"/>
<organism evidence="1 2">
    <name type="scientific">Shewanella putrefaciens (strain 200)</name>
    <dbReference type="NCBI Taxonomy" id="399804"/>
    <lineage>
        <taxon>Bacteria</taxon>
        <taxon>Pseudomonadati</taxon>
        <taxon>Pseudomonadota</taxon>
        <taxon>Gammaproteobacteria</taxon>
        <taxon>Alteromonadales</taxon>
        <taxon>Shewanellaceae</taxon>
        <taxon>Shewanella</taxon>
    </lineage>
</organism>
<dbReference type="PANTHER" id="PTHR45947">
    <property type="entry name" value="SULFOQUINOVOSYL TRANSFERASE SQD2"/>
    <property type="match status" value="1"/>
</dbReference>
<dbReference type="EMBL" id="CP002457">
    <property type="protein sequence ID" value="ADV55099.1"/>
    <property type="molecule type" value="Genomic_DNA"/>
</dbReference>
<gene>
    <name evidence="1" type="ordered locus">Sput200_2694</name>
</gene>
<protein>
    <submittedName>
        <fullName evidence="1">Glycosyl transferase group 1</fullName>
    </submittedName>
</protein>
<dbReference type="HOGENOM" id="CLU_066829_0_0_6"/>
<dbReference type="KEGG" id="shp:Sput200_2694"/>
<name>E6XG21_SHEP2</name>
<sequence length="327" mass="37532">MKLKILHLTNAFPYSGHPEYGCFIKSQIDSLDGLVESDVLFINAHSNGTLEYLKSLYKIREKVKNADVIHCHHLFSFIALKMSFSVRKPVVLSFLNDWTKEVKLNIPEVLKNILCSFFVELPDKVIFKSFIPKFLKGNKFVFLPNGVDIDFFNVINKDVAKFSLGLSKEKNYILFVSSKNLHRKQKRYDIYVKVLEHLQTNYPSYNYDTLTMSVDDRFTARNKINSASLHLLCSDYEGSPNSVKEALSSGVPVVARPAGSVEQLLKNMPYSSMAYTEDYSKIAELVHNIICNDIDRESIRRKLLEQGISTAQVAIKLYELYRELYEA</sequence>
<dbReference type="Proteomes" id="UP000008209">
    <property type="component" value="Chromosome"/>
</dbReference>
<dbReference type="Gene3D" id="3.40.50.2000">
    <property type="entry name" value="Glycogen Phosphorylase B"/>
    <property type="match status" value="2"/>
</dbReference>
<accession>E6XG21</accession>
<dbReference type="GO" id="GO:0016757">
    <property type="term" value="F:glycosyltransferase activity"/>
    <property type="evidence" value="ECO:0007669"/>
    <property type="project" value="TreeGrafter"/>
</dbReference>
<dbReference type="InterPro" id="IPR050194">
    <property type="entry name" value="Glycosyltransferase_grp1"/>
</dbReference>
<keyword evidence="1" id="KW-0808">Transferase</keyword>
<reference evidence="1 2" key="1">
    <citation type="submission" date="2011-01" db="EMBL/GenBank/DDBJ databases">
        <title>Complete sequence of Shewanella putrefaciens 200.</title>
        <authorList>
            <consortium name="US DOE Joint Genome Institute"/>
            <person name="Lucas S."/>
            <person name="Copeland A."/>
            <person name="Lapidus A."/>
            <person name="Cheng J.-F."/>
            <person name="Bruce D."/>
            <person name="Goodwin L."/>
            <person name="Pitluck S."/>
            <person name="Munk A.C."/>
            <person name="Detter J.C."/>
            <person name="Han C."/>
            <person name="Tapia R."/>
            <person name="Land M."/>
            <person name="Hauser L."/>
            <person name="Chang Y.-J."/>
            <person name="Jeffries C."/>
            <person name="Kyrpides N."/>
            <person name="Ivanova N."/>
            <person name="Mikhailova N."/>
            <person name="Kolker E."/>
            <person name="Lawrence C."/>
            <person name="McCue L.A."/>
            <person name="DiChristina T."/>
            <person name="Nealson K."/>
            <person name="Fredrickson J.K."/>
            <person name="Woyke T."/>
        </authorList>
    </citation>
    <scope>NUCLEOTIDE SEQUENCE [LARGE SCALE GENOMIC DNA]</scope>
    <source>
        <strain evidence="1 2">200</strain>
    </source>
</reference>
<dbReference type="PANTHER" id="PTHR45947:SF3">
    <property type="entry name" value="SULFOQUINOVOSYL TRANSFERASE SQD2"/>
    <property type="match status" value="1"/>
</dbReference>
<dbReference type="SUPFAM" id="SSF53756">
    <property type="entry name" value="UDP-Glycosyltransferase/glycogen phosphorylase"/>
    <property type="match status" value="1"/>
</dbReference>
<proteinExistence type="predicted"/>
<evidence type="ECO:0000313" key="2">
    <source>
        <dbReference type="Proteomes" id="UP000008209"/>
    </source>
</evidence>
<evidence type="ECO:0000313" key="1">
    <source>
        <dbReference type="EMBL" id="ADV55099.1"/>
    </source>
</evidence>